<organism evidence="2 3">
    <name type="scientific">Paenibacillus chungangensis</name>
    <dbReference type="NCBI Taxonomy" id="696535"/>
    <lineage>
        <taxon>Bacteria</taxon>
        <taxon>Bacillati</taxon>
        <taxon>Bacillota</taxon>
        <taxon>Bacilli</taxon>
        <taxon>Bacillales</taxon>
        <taxon>Paenibacillaceae</taxon>
        <taxon>Paenibacillus</taxon>
    </lineage>
</organism>
<dbReference type="InterPro" id="IPR001387">
    <property type="entry name" value="Cro/C1-type_HTH"/>
</dbReference>
<comment type="caution">
    <text evidence="2">The sequence shown here is derived from an EMBL/GenBank/DDBJ whole genome shotgun (WGS) entry which is preliminary data.</text>
</comment>
<sequence length="309" mass="35784">MKRKTQRLYVQSDVKGRIVSRAEVLVLLQQDVWFKLAYIRDELQEMYPGEFSVDEVARRANISKQSVRDAEGSRRGKGGLKITPRRDTLEKLAKVYPIPMRLLDDDCTLEEVGGFYLGKQEDKDRYFDEFYLTYRKQHIYDDREVLINPQDKALGYTYKSQCGPFDQGEDVIRQSDGGFTLDRYSVALTVSVSQVSSGHVLWEKRIGDDSVMFPEDTNILEQLISSELAFLSERFRKAHYEEGTPNEEQALRKAYMDNLRVSQLLANHQAYEQAMNEIEVSRQSSDGIPLHQNPILRNRPSLKLKDLND</sequence>
<reference evidence="3" key="1">
    <citation type="journal article" date="2019" name="Int. J. Syst. Evol. Microbiol.">
        <title>The Global Catalogue of Microorganisms (GCM) 10K type strain sequencing project: providing services to taxonomists for standard genome sequencing and annotation.</title>
        <authorList>
            <consortium name="The Broad Institute Genomics Platform"/>
            <consortium name="The Broad Institute Genome Sequencing Center for Infectious Disease"/>
            <person name="Wu L."/>
            <person name="Ma J."/>
        </authorList>
    </citation>
    <scope>NUCLEOTIDE SEQUENCE [LARGE SCALE GENOMIC DNA]</scope>
    <source>
        <strain evidence="3">CCUG 59129</strain>
    </source>
</reference>
<evidence type="ECO:0000259" key="1">
    <source>
        <dbReference type="PROSITE" id="PS50943"/>
    </source>
</evidence>
<evidence type="ECO:0000313" key="2">
    <source>
        <dbReference type="EMBL" id="MFD0957966.1"/>
    </source>
</evidence>
<proteinExistence type="predicted"/>
<dbReference type="EMBL" id="JBHTJZ010000004">
    <property type="protein sequence ID" value="MFD0957966.1"/>
    <property type="molecule type" value="Genomic_DNA"/>
</dbReference>
<evidence type="ECO:0000313" key="3">
    <source>
        <dbReference type="Proteomes" id="UP001596989"/>
    </source>
</evidence>
<name>A0ABW3HKE3_9BACL</name>
<dbReference type="PROSITE" id="PS50943">
    <property type="entry name" value="HTH_CROC1"/>
    <property type="match status" value="1"/>
</dbReference>
<dbReference type="RefSeq" id="WP_377561592.1">
    <property type="nucleotide sequence ID" value="NZ_JBHTJZ010000004.1"/>
</dbReference>
<gene>
    <name evidence="2" type="ORF">ACFQ2I_01035</name>
</gene>
<keyword evidence="3" id="KW-1185">Reference proteome</keyword>
<accession>A0ABW3HKE3</accession>
<dbReference type="CDD" id="cd00093">
    <property type="entry name" value="HTH_XRE"/>
    <property type="match status" value="1"/>
</dbReference>
<dbReference type="Proteomes" id="UP001596989">
    <property type="component" value="Unassembled WGS sequence"/>
</dbReference>
<dbReference type="SMART" id="SM00530">
    <property type="entry name" value="HTH_XRE"/>
    <property type="match status" value="1"/>
</dbReference>
<feature type="domain" description="HTH cro/C1-type" evidence="1">
    <location>
        <begin position="52"/>
        <end position="103"/>
    </location>
</feature>
<protein>
    <submittedName>
        <fullName evidence="2">Helix-turn-helix domain-containing protein</fullName>
    </submittedName>
</protein>